<dbReference type="PANTHER" id="PTHR19855:SF11">
    <property type="entry name" value="RIBOSOME BIOGENESIS PROTEIN WDR12"/>
    <property type="match status" value="1"/>
</dbReference>
<dbReference type="Pfam" id="PF00400">
    <property type="entry name" value="WD40"/>
    <property type="match status" value="1"/>
</dbReference>
<keyword evidence="1" id="KW-0853">WD repeat</keyword>
<dbReference type="Gene3D" id="2.130.10.10">
    <property type="entry name" value="YVTN repeat-like/Quinoprotein amine dehydrogenase"/>
    <property type="match status" value="2"/>
</dbReference>
<accession>L1I5A4</accession>
<organism evidence="2">
    <name type="scientific">Guillardia theta (strain CCMP2712)</name>
    <name type="common">Cryptophyte</name>
    <dbReference type="NCBI Taxonomy" id="905079"/>
    <lineage>
        <taxon>Eukaryota</taxon>
        <taxon>Cryptophyceae</taxon>
        <taxon>Pyrenomonadales</taxon>
        <taxon>Geminigeraceae</taxon>
        <taxon>Guillardia</taxon>
    </lineage>
</organism>
<reference evidence="4" key="2">
    <citation type="submission" date="2012-11" db="EMBL/GenBank/DDBJ databases">
        <authorList>
            <person name="Kuo A."/>
            <person name="Curtis B.A."/>
            <person name="Tanifuji G."/>
            <person name="Burki F."/>
            <person name="Gruber A."/>
            <person name="Irimia M."/>
            <person name="Maruyama S."/>
            <person name="Arias M.C."/>
            <person name="Ball S.G."/>
            <person name="Gile G.H."/>
            <person name="Hirakawa Y."/>
            <person name="Hopkins J.F."/>
            <person name="Rensing S.A."/>
            <person name="Schmutz J."/>
            <person name="Symeonidi A."/>
            <person name="Elias M."/>
            <person name="Eveleigh R.J."/>
            <person name="Herman E.K."/>
            <person name="Klute M.J."/>
            <person name="Nakayama T."/>
            <person name="Obornik M."/>
            <person name="Reyes-Prieto A."/>
            <person name="Armbrust E.V."/>
            <person name="Aves S.J."/>
            <person name="Beiko R.G."/>
            <person name="Coutinho P."/>
            <person name="Dacks J.B."/>
            <person name="Durnford D.G."/>
            <person name="Fast N.M."/>
            <person name="Green B.R."/>
            <person name="Grisdale C."/>
            <person name="Hempe F."/>
            <person name="Henrissat B."/>
            <person name="Hoppner M.P."/>
            <person name="Ishida K.-I."/>
            <person name="Kim E."/>
            <person name="Koreny L."/>
            <person name="Kroth P.G."/>
            <person name="Liu Y."/>
            <person name="Malik S.-B."/>
            <person name="Maier U.G."/>
            <person name="McRose D."/>
            <person name="Mock T."/>
            <person name="Neilson J.A."/>
            <person name="Onodera N.T."/>
            <person name="Poole A.M."/>
            <person name="Pritham E.J."/>
            <person name="Richards T.A."/>
            <person name="Rocap G."/>
            <person name="Roy S.W."/>
            <person name="Sarai C."/>
            <person name="Schaack S."/>
            <person name="Shirato S."/>
            <person name="Slamovits C.H."/>
            <person name="Spencer D.F."/>
            <person name="Suzuki S."/>
            <person name="Worden A.Z."/>
            <person name="Zauner S."/>
            <person name="Barry K."/>
            <person name="Bell C."/>
            <person name="Bharti A.K."/>
            <person name="Crow J.A."/>
            <person name="Grimwood J."/>
            <person name="Kramer R."/>
            <person name="Lindquist E."/>
            <person name="Lucas S."/>
            <person name="Salamov A."/>
            <person name="McFadden G.I."/>
            <person name="Lane C.E."/>
            <person name="Keeling P.J."/>
            <person name="Gray M.W."/>
            <person name="Grigoriev I.V."/>
            <person name="Archibald J.M."/>
        </authorList>
    </citation>
    <scope>NUCLEOTIDE SEQUENCE</scope>
    <source>
        <strain evidence="4">CCMP2712</strain>
    </source>
</reference>
<proteinExistence type="predicted"/>
<dbReference type="Proteomes" id="UP000011087">
    <property type="component" value="Unassembled WGS sequence"/>
</dbReference>
<feature type="repeat" description="WD" evidence="1">
    <location>
        <begin position="1"/>
        <end position="32"/>
    </location>
</feature>
<evidence type="ECO:0000313" key="2">
    <source>
        <dbReference type="EMBL" id="EKX31035.1"/>
    </source>
</evidence>
<name>L1I5A4_GUITC</name>
<evidence type="ECO:0000256" key="1">
    <source>
        <dbReference type="PROSITE-ProRule" id="PRU00221"/>
    </source>
</evidence>
<gene>
    <name evidence="2" type="ORF">GUITHDRAFT_122762</name>
</gene>
<evidence type="ECO:0000313" key="3">
    <source>
        <dbReference type="EnsemblProtists" id="EKX31035"/>
    </source>
</evidence>
<dbReference type="EMBL" id="JH993386">
    <property type="protein sequence ID" value="EKX31035.1"/>
    <property type="molecule type" value="Genomic_DNA"/>
</dbReference>
<dbReference type="InterPro" id="IPR001680">
    <property type="entry name" value="WD40_rpt"/>
</dbReference>
<keyword evidence="4" id="KW-1185">Reference proteome</keyword>
<dbReference type="InterPro" id="IPR015943">
    <property type="entry name" value="WD40/YVTN_repeat-like_dom_sf"/>
</dbReference>
<dbReference type="PROSITE" id="PS50082">
    <property type="entry name" value="WD_REPEATS_2"/>
    <property type="match status" value="1"/>
</dbReference>
<dbReference type="InterPro" id="IPR036322">
    <property type="entry name" value="WD40_repeat_dom_sf"/>
</dbReference>
<dbReference type="PaxDb" id="55529-EKX31035"/>
<reference evidence="3" key="3">
    <citation type="submission" date="2015-06" db="UniProtKB">
        <authorList>
            <consortium name="EnsemblProtists"/>
        </authorList>
    </citation>
    <scope>IDENTIFICATION</scope>
</reference>
<dbReference type="EnsemblProtists" id="EKX31035">
    <property type="protein sequence ID" value="EKX31035"/>
    <property type="gene ID" value="GUITHDRAFT_122762"/>
</dbReference>
<protein>
    <submittedName>
        <fullName evidence="2 3">Uncharacterized protein</fullName>
    </submittedName>
</protein>
<dbReference type="KEGG" id="gtt:GUITHDRAFT_122762"/>
<dbReference type="HOGENOM" id="CLU_1323109_0_0_1"/>
<dbReference type="RefSeq" id="XP_005818015.1">
    <property type="nucleotide sequence ID" value="XM_005817958.1"/>
</dbReference>
<dbReference type="AlphaFoldDB" id="L1I5A4"/>
<dbReference type="PANTHER" id="PTHR19855">
    <property type="entry name" value="WD40 REPEAT PROTEIN 12, 37"/>
    <property type="match status" value="1"/>
</dbReference>
<sequence>MASMREEGQYVTGGIDGSIVLWDVRSGRRLKQCNFHEGGVSALNTSGTQLFSGSWDRSLVSLDLSTGKKTRFLVDTGLVLVDERNLPSPWKPFSSAEYSSVARVGSQLLCARPKRDAPSNCPGLYAWNVGLEEDQTFVHDGHTSNCGAVRAVCSVGGSSSLQVYGGYADGFVRRWDMSSTRVDKTFISHSSSITAGSCSQLTTKERSK</sequence>
<dbReference type="GeneID" id="17287754"/>
<evidence type="ECO:0000313" key="4">
    <source>
        <dbReference type="Proteomes" id="UP000011087"/>
    </source>
</evidence>
<dbReference type="SUPFAM" id="SSF50978">
    <property type="entry name" value="WD40 repeat-like"/>
    <property type="match status" value="1"/>
</dbReference>
<reference evidence="2 4" key="1">
    <citation type="journal article" date="2012" name="Nature">
        <title>Algal genomes reveal evolutionary mosaicism and the fate of nucleomorphs.</title>
        <authorList>
            <consortium name="DOE Joint Genome Institute"/>
            <person name="Curtis B.A."/>
            <person name="Tanifuji G."/>
            <person name="Burki F."/>
            <person name="Gruber A."/>
            <person name="Irimia M."/>
            <person name="Maruyama S."/>
            <person name="Arias M.C."/>
            <person name="Ball S.G."/>
            <person name="Gile G.H."/>
            <person name="Hirakawa Y."/>
            <person name="Hopkins J.F."/>
            <person name="Kuo A."/>
            <person name="Rensing S.A."/>
            <person name="Schmutz J."/>
            <person name="Symeonidi A."/>
            <person name="Elias M."/>
            <person name="Eveleigh R.J."/>
            <person name="Herman E.K."/>
            <person name="Klute M.J."/>
            <person name="Nakayama T."/>
            <person name="Obornik M."/>
            <person name="Reyes-Prieto A."/>
            <person name="Armbrust E.V."/>
            <person name="Aves S.J."/>
            <person name="Beiko R.G."/>
            <person name="Coutinho P."/>
            <person name="Dacks J.B."/>
            <person name="Durnford D.G."/>
            <person name="Fast N.M."/>
            <person name="Green B.R."/>
            <person name="Grisdale C.J."/>
            <person name="Hempel F."/>
            <person name="Henrissat B."/>
            <person name="Hoppner M.P."/>
            <person name="Ishida K."/>
            <person name="Kim E."/>
            <person name="Koreny L."/>
            <person name="Kroth P.G."/>
            <person name="Liu Y."/>
            <person name="Malik S.B."/>
            <person name="Maier U.G."/>
            <person name="McRose D."/>
            <person name="Mock T."/>
            <person name="Neilson J.A."/>
            <person name="Onodera N.T."/>
            <person name="Poole A.M."/>
            <person name="Pritham E.J."/>
            <person name="Richards T.A."/>
            <person name="Rocap G."/>
            <person name="Roy S.W."/>
            <person name="Sarai C."/>
            <person name="Schaack S."/>
            <person name="Shirato S."/>
            <person name="Slamovits C.H."/>
            <person name="Spencer D.F."/>
            <person name="Suzuki S."/>
            <person name="Worden A.Z."/>
            <person name="Zauner S."/>
            <person name="Barry K."/>
            <person name="Bell C."/>
            <person name="Bharti A.K."/>
            <person name="Crow J.A."/>
            <person name="Grimwood J."/>
            <person name="Kramer R."/>
            <person name="Lindquist E."/>
            <person name="Lucas S."/>
            <person name="Salamov A."/>
            <person name="McFadden G.I."/>
            <person name="Lane C.E."/>
            <person name="Keeling P.J."/>
            <person name="Gray M.W."/>
            <person name="Grigoriev I.V."/>
            <person name="Archibald J.M."/>
        </authorList>
    </citation>
    <scope>NUCLEOTIDE SEQUENCE</scope>
    <source>
        <strain evidence="2 4">CCMP2712</strain>
    </source>
</reference>